<feature type="domain" description="Type I restriction enzyme R protein N-terminal" evidence="1">
    <location>
        <begin position="38"/>
        <end position="139"/>
    </location>
</feature>
<evidence type="ECO:0000313" key="3">
    <source>
        <dbReference type="Proteomes" id="UP000189883"/>
    </source>
</evidence>
<dbReference type="InterPro" id="IPR029464">
    <property type="entry name" value="HSDR_N"/>
</dbReference>
<proteinExistence type="predicted"/>
<dbReference type="AlphaFoldDB" id="A0A1S7DVA0"/>
<organism evidence="2 3">
    <name type="scientific">Riemerella anatipestifer</name>
    <name type="common">Moraxella anatipestifer</name>
    <dbReference type="NCBI Taxonomy" id="34085"/>
    <lineage>
        <taxon>Bacteria</taxon>
        <taxon>Pseudomonadati</taxon>
        <taxon>Bacteroidota</taxon>
        <taxon>Flavobacteriia</taxon>
        <taxon>Flavobacteriales</taxon>
        <taxon>Weeksellaceae</taxon>
        <taxon>Riemerella</taxon>
    </lineage>
</organism>
<evidence type="ECO:0000259" key="1">
    <source>
        <dbReference type="Pfam" id="PF13588"/>
    </source>
</evidence>
<protein>
    <recommendedName>
        <fullName evidence="1">Type I restriction enzyme R protein N-terminal domain-containing protein</fullName>
    </recommendedName>
</protein>
<dbReference type="Proteomes" id="UP000189883">
    <property type="component" value="Chromosome"/>
</dbReference>
<dbReference type="RefSeq" id="WP_079208249.1">
    <property type="nucleotide sequence ID" value="NZ_CP011859.1"/>
</dbReference>
<reference evidence="2 3" key="1">
    <citation type="submission" date="2015-06" db="EMBL/GenBank/DDBJ databases">
        <title>R. anatipestifer strain HXb2 is the most virulent strain so far, and the genome sequence would help us uncover the pathogenesis.</title>
        <authorList>
            <person name="Hu Q."/>
            <person name="Qi J."/>
            <person name="Bo H."/>
            <person name="Liu G."/>
            <person name="Tao M."/>
            <person name="Ding Y."/>
            <person name="Xue Y."/>
        </authorList>
    </citation>
    <scope>NUCLEOTIDE SEQUENCE [LARGE SCALE GENOMIC DNA]</scope>
    <source>
        <strain evidence="2 3">HXb2</strain>
    </source>
</reference>
<sequence>MQLPKLNFSETFDFQFRKDKDTFFIYDLPRKSWLMLTPEEWVRQHWIHYFHKTKGYHLSALITEQKLELNGTTKRLDLLVTEKAKPKILIECKAPSVPLTEATFEQIARYNSIIKSPEIILSNGVQHIYAKYENENYTFYKRELY</sequence>
<evidence type="ECO:0000313" key="2">
    <source>
        <dbReference type="EMBL" id="AQY23052.1"/>
    </source>
</evidence>
<name>A0A1S7DVA0_RIEAN</name>
<dbReference type="Pfam" id="PF13588">
    <property type="entry name" value="HSDR_N_2"/>
    <property type="match status" value="1"/>
</dbReference>
<dbReference type="EMBL" id="CP011859">
    <property type="protein sequence ID" value="AQY23052.1"/>
    <property type="molecule type" value="Genomic_DNA"/>
</dbReference>
<gene>
    <name evidence="2" type="ORF">AB406_2113</name>
</gene>
<accession>A0A1S7DVA0</accession>